<evidence type="ECO:0000313" key="5">
    <source>
        <dbReference type="EMBL" id="PWS36956.1"/>
    </source>
</evidence>
<dbReference type="GO" id="GO:0016491">
    <property type="term" value="F:oxidoreductase activity"/>
    <property type="evidence" value="ECO:0007669"/>
    <property type="project" value="UniProtKB-KW"/>
</dbReference>
<proteinExistence type="predicted"/>
<dbReference type="SUPFAM" id="SSF54665">
    <property type="entry name" value="CO dehydrogenase molybdoprotein N-domain-like"/>
    <property type="match status" value="1"/>
</dbReference>
<keyword evidence="6" id="KW-1185">Reference proteome</keyword>
<dbReference type="Pfam" id="PF01315">
    <property type="entry name" value="Ald_Xan_dh_C"/>
    <property type="match status" value="1"/>
</dbReference>
<protein>
    <submittedName>
        <fullName evidence="5">Xanthine dehydrogenase family protein molybdopterin-binding subunit</fullName>
    </submittedName>
</protein>
<dbReference type="Gene3D" id="3.30.365.10">
    <property type="entry name" value="Aldehyde oxidase/xanthine dehydrogenase, molybdopterin binding domain"/>
    <property type="match status" value="4"/>
</dbReference>
<evidence type="ECO:0000256" key="2">
    <source>
        <dbReference type="ARBA" id="ARBA00023002"/>
    </source>
</evidence>
<dbReference type="InterPro" id="IPR000674">
    <property type="entry name" value="Ald_Oxase/Xan_DH_a/b"/>
</dbReference>
<dbReference type="InterPro" id="IPR036856">
    <property type="entry name" value="Ald_Oxase/Xan_DH_a/b_sf"/>
</dbReference>
<organism evidence="5 6">
    <name type="scientific">Falsiroseomonas bella</name>
    <dbReference type="NCBI Taxonomy" id="2184016"/>
    <lineage>
        <taxon>Bacteria</taxon>
        <taxon>Pseudomonadati</taxon>
        <taxon>Pseudomonadota</taxon>
        <taxon>Alphaproteobacteria</taxon>
        <taxon>Acetobacterales</taxon>
        <taxon>Roseomonadaceae</taxon>
        <taxon>Falsiroseomonas</taxon>
    </lineage>
</organism>
<dbReference type="PANTHER" id="PTHR11908">
    <property type="entry name" value="XANTHINE DEHYDROGENASE"/>
    <property type="match status" value="1"/>
</dbReference>
<dbReference type="Pfam" id="PF02738">
    <property type="entry name" value="MoCoBD_1"/>
    <property type="match status" value="1"/>
</dbReference>
<name>A0A317FHD0_9PROT</name>
<evidence type="ECO:0000256" key="3">
    <source>
        <dbReference type="SAM" id="MobiDB-lite"/>
    </source>
</evidence>
<dbReference type="InterPro" id="IPR046867">
    <property type="entry name" value="AldOxase/xan_DH_MoCoBD2"/>
</dbReference>
<feature type="domain" description="Aldehyde oxidase/xanthine dehydrogenase a/b hammerhead" evidence="4">
    <location>
        <begin position="56"/>
        <end position="171"/>
    </location>
</feature>
<dbReference type="GO" id="GO:0005506">
    <property type="term" value="F:iron ion binding"/>
    <property type="evidence" value="ECO:0007669"/>
    <property type="project" value="InterPro"/>
</dbReference>
<feature type="region of interest" description="Disordered" evidence="3">
    <location>
        <begin position="25"/>
        <end position="44"/>
    </location>
</feature>
<reference evidence="6" key="1">
    <citation type="submission" date="2018-05" db="EMBL/GenBank/DDBJ databases">
        <authorList>
            <person name="Du Z."/>
            <person name="Wang X."/>
        </authorList>
    </citation>
    <scope>NUCLEOTIDE SEQUENCE [LARGE SCALE GENOMIC DNA]</scope>
    <source>
        <strain evidence="6">CQN31</strain>
    </source>
</reference>
<dbReference type="EMBL" id="QGNA01000002">
    <property type="protein sequence ID" value="PWS36956.1"/>
    <property type="molecule type" value="Genomic_DNA"/>
</dbReference>
<dbReference type="InterPro" id="IPR008274">
    <property type="entry name" value="AldOxase/xan_DH_MoCoBD1"/>
</dbReference>
<comment type="caution">
    <text evidence="5">The sequence shown here is derived from an EMBL/GenBank/DDBJ whole genome shotgun (WGS) entry which is preliminary data.</text>
</comment>
<sequence length="818" mass="85880">MACALGRHHQLRGGPCTAASIRQADGSAAVSVPPPPEPGGVLGRPLRRREDRRLLMGQGRFLDDIAAPPGCLHAVFVRSPHPHARIGGIDSDAARGVAGVVAVLTGRELNALVAPLRMAPPIEGLLPMEMPVLPVEAARLVGDPVALVLAETRIAAEDAAELVQVAWDPLPAIASIAQAKEAAALVDPAVPGNRVSHQVFATQGLDAAFARADRVVETRFGQHRQTHVPMEPRGVLAIWDAGREHLTMRVGTQAPHPYRSAVAARLGLKEFQITVDSPEMGGGFGQKIIPLREDLCLAAASRLLNRPVRWRETRGENLTAAMMAREEIVTTRAAVSADGRLLGLTCAIEADFGAWAFFPANYMARVVAMILPGPYRVKEYGYDVQVWLTNKCPAGPMRAPMAVTSWIMEGTMDAIARELDLDPLDVRRINSIADADLPFITATGERYDALTPRATLDAAADTLGYDALRAQQAQKRETLLGIGLCTVVESTTYGSAFYRSAGIPGSGHEVATVRVEPSGAVIASCGLMGSGQGYETTLAQAAAAGLGAAFDDLVIQIGNSDIAPYGMGSRGSRGAAAGGGALYMAGQRLKAKVLAIAAAMLDLNSADGLDLREGRVLRQVEGAWADTGLTLAQVARTAHLDPLRLPPGMEPGLHTVLAFDPPAMTYTNSTHACAVEIEPATGALRILRYVVAEDSGTRINPLVVEGQTHGATAMGLSGAMMEHAAYGEDGQALAGSFMDYALARAADLPDFTLSHHDTPNPRTPAGIKGMAEGGTMGGIGALMNAVNDALAQTGAHLESQPATPARIWAALQAAKDKA</sequence>
<evidence type="ECO:0000313" key="6">
    <source>
        <dbReference type="Proteomes" id="UP000245765"/>
    </source>
</evidence>
<accession>A0A317FHD0</accession>
<dbReference type="PANTHER" id="PTHR11908:SF132">
    <property type="entry name" value="ALDEHYDE OXIDASE 1-RELATED"/>
    <property type="match status" value="1"/>
</dbReference>
<dbReference type="SUPFAM" id="SSF56003">
    <property type="entry name" value="Molybdenum cofactor-binding domain"/>
    <property type="match status" value="1"/>
</dbReference>
<dbReference type="AlphaFoldDB" id="A0A317FHD0"/>
<dbReference type="SMART" id="SM01008">
    <property type="entry name" value="Ald_Xan_dh_C"/>
    <property type="match status" value="1"/>
</dbReference>
<dbReference type="Gene3D" id="3.90.1170.50">
    <property type="entry name" value="Aldehyde oxidase/xanthine dehydrogenase, a/b hammerhead"/>
    <property type="match status" value="1"/>
</dbReference>
<gene>
    <name evidence="5" type="ORF">DFH01_08710</name>
</gene>
<keyword evidence="1" id="KW-0500">Molybdenum</keyword>
<evidence type="ECO:0000259" key="4">
    <source>
        <dbReference type="SMART" id="SM01008"/>
    </source>
</evidence>
<dbReference type="InterPro" id="IPR037165">
    <property type="entry name" value="AldOxase/xan_DH_Mopterin-bd_sf"/>
</dbReference>
<dbReference type="InterPro" id="IPR016208">
    <property type="entry name" value="Ald_Oxase/xanthine_DH-like"/>
</dbReference>
<evidence type="ECO:0000256" key="1">
    <source>
        <dbReference type="ARBA" id="ARBA00022505"/>
    </source>
</evidence>
<keyword evidence="2" id="KW-0560">Oxidoreductase</keyword>
<dbReference type="Pfam" id="PF20256">
    <property type="entry name" value="MoCoBD_2"/>
    <property type="match status" value="1"/>
</dbReference>
<dbReference type="Proteomes" id="UP000245765">
    <property type="component" value="Unassembled WGS sequence"/>
</dbReference>